<evidence type="ECO:0000313" key="3">
    <source>
        <dbReference type="Proteomes" id="UP000192343"/>
    </source>
</evidence>
<organism evidence="2 3">
    <name type="scientific">Marispirochaeta aestuarii</name>
    <dbReference type="NCBI Taxonomy" id="1963862"/>
    <lineage>
        <taxon>Bacteria</taxon>
        <taxon>Pseudomonadati</taxon>
        <taxon>Spirochaetota</taxon>
        <taxon>Spirochaetia</taxon>
        <taxon>Spirochaetales</taxon>
        <taxon>Spirochaetaceae</taxon>
        <taxon>Marispirochaeta</taxon>
    </lineage>
</organism>
<proteinExistence type="predicted"/>
<protein>
    <submittedName>
        <fullName evidence="2">Uncharacterized protein</fullName>
    </submittedName>
</protein>
<evidence type="ECO:0000256" key="1">
    <source>
        <dbReference type="SAM" id="SignalP"/>
    </source>
</evidence>
<keyword evidence="3" id="KW-1185">Reference proteome</keyword>
<dbReference type="AlphaFoldDB" id="A0A1Y1RT47"/>
<feature type="signal peptide" evidence="1">
    <location>
        <begin position="1"/>
        <end position="23"/>
    </location>
</feature>
<keyword evidence="1" id="KW-0732">Signal</keyword>
<sequence>MKEQKVPVTVFALFFLFVCVTSAAAGGSVEEVHTSFKAGRGYRVGEQICFLLNYHLYRPKTGISRFPDGGIPVTVDQGVFEIRLNPTGEFDSRRIAENRVPDSELYSLEQKVFAPYEKDEGYDMNRTNQLVRDLSPALLGLPSPLDYCEKSRKEYVRDLVALKGDFFYRKEIIRYLKLSPGEAEEILRAMEEREEKLEGYEQMEYRFISEDTKTELRALLKTTLFPISCVVKISRGPQLLLPQEFAGATKSFLLDYGKNTTFLEVPIIKQGGLK</sequence>
<name>A0A1Y1RT47_9SPIO</name>
<dbReference type="RefSeq" id="WP_083052967.1">
    <property type="nucleotide sequence ID" value="NZ_MWQY01000033.1"/>
</dbReference>
<dbReference type="Proteomes" id="UP000192343">
    <property type="component" value="Unassembled WGS sequence"/>
</dbReference>
<gene>
    <name evidence="2" type="ORF">B4O97_18295</name>
</gene>
<feature type="chain" id="PRO_5012824403" evidence="1">
    <location>
        <begin position="24"/>
        <end position="274"/>
    </location>
</feature>
<comment type="caution">
    <text evidence="2">The sequence shown here is derived from an EMBL/GenBank/DDBJ whole genome shotgun (WGS) entry which is preliminary data.</text>
</comment>
<reference evidence="2 3" key="1">
    <citation type="submission" date="2017-03" db="EMBL/GenBank/DDBJ databases">
        <title>Draft Genome sequence of Marispirochaeta sp. strain JC444.</title>
        <authorList>
            <person name="Shivani Y."/>
            <person name="Subhash Y."/>
            <person name="Sasikala C."/>
            <person name="Ramana C."/>
        </authorList>
    </citation>
    <scope>NUCLEOTIDE SEQUENCE [LARGE SCALE GENOMIC DNA]</scope>
    <source>
        <strain evidence="2 3">JC444</strain>
    </source>
</reference>
<dbReference type="EMBL" id="MWQY01000033">
    <property type="protein sequence ID" value="ORC30276.1"/>
    <property type="molecule type" value="Genomic_DNA"/>
</dbReference>
<dbReference type="OrthoDB" id="9866134at2"/>
<accession>A0A1Y1RT47</accession>
<dbReference type="STRING" id="1963862.B4O97_18295"/>
<evidence type="ECO:0000313" key="2">
    <source>
        <dbReference type="EMBL" id="ORC30276.1"/>
    </source>
</evidence>